<dbReference type="Gene3D" id="3.40.630.30">
    <property type="match status" value="1"/>
</dbReference>
<feature type="domain" description="N-acetyltransferase" evidence="1">
    <location>
        <begin position="9"/>
        <end position="191"/>
    </location>
</feature>
<reference evidence="2 3" key="1">
    <citation type="submission" date="2016-02" db="EMBL/GenBank/DDBJ databases">
        <authorList>
            <person name="Wen L."/>
            <person name="He K."/>
            <person name="Yang H."/>
        </authorList>
    </citation>
    <scope>NUCLEOTIDE SEQUENCE [LARGE SCALE GENOMIC DNA]</scope>
    <source>
        <strain evidence="2 3">KLE1704</strain>
    </source>
</reference>
<dbReference type="GO" id="GO:0016747">
    <property type="term" value="F:acyltransferase activity, transferring groups other than amino-acyl groups"/>
    <property type="evidence" value="ECO:0007669"/>
    <property type="project" value="InterPro"/>
</dbReference>
<dbReference type="Pfam" id="PF13302">
    <property type="entry name" value="Acetyltransf_3"/>
    <property type="match status" value="1"/>
</dbReference>
<organism evidence="2">
    <name type="scientific">Bacteroides intestinalis</name>
    <dbReference type="NCBI Taxonomy" id="329854"/>
    <lineage>
        <taxon>Bacteria</taxon>
        <taxon>Pseudomonadati</taxon>
        <taxon>Bacteroidota</taxon>
        <taxon>Bacteroidia</taxon>
        <taxon>Bacteroidales</taxon>
        <taxon>Bacteroidaceae</taxon>
        <taxon>Bacteroides</taxon>
    </lineage>
</organism>
<dbReference type="RefSeq" id="WP_061438134.1">
    <property type="nucleotide sequence ID" value="NZ_KQ968739.1"/>
</dbReference>
<evidence type="ECO:0000259" key="1">
    <source>
        <dbReference type="PROSITE" id="PS51186"/>
    </source>
</evidence>
<comment type="caution">
    <text evidence="2">The sequence shown here is derived from an EMBL/GenBank/DDBJ whole genome shotgun (WGS) entry which is preliminary data.</text>
</comment>
<accession>A0A139KQ07</accession>
<sequence>MDYIETERLILRHFTEKDVNALFTILNDKDVNVFLPMFPLKDIEEAKKYLLYIENYIRQKGFYYAICLKEDNIPIGCIHVSADDSHDLGYSISRNFWHKGICTEACRAVIDMLKQTDIPYITATHDVNNPRSGKVMQAIGMVYKYSYEELWQPKNILVTFRMYQLNFEGDENRVYRRYWNKYSTHFIEEIP</sequence>
<dbReference type="InterPro" id="IPR000182">
    <property type="entry name" value="GNAT_dom"/>
</dbReference>
<proteinExistence type="predicted"/>
<keyword evidence="2" id="KW-0808">Transferase</keyword>
<dbReference type="SUPFAM" id="SSF55729">
    <property type="entry name" value="Acyl-CoA N-acyltransferases (Nat)"/>
    <property type="match status" value="1"/>
</dbReference>
<dbReference type="InterPro" id="IPR016181">
    <property type="entry name" value="Acyl_CoA_acyltransferase"/>
</dbReference>
<gene>
    <name evidence="2" type="ORF">HMPREF2531_04967</name>
</gene>
<evidence type="ECO:0000313" key="3">
    <source>
        <dbReference type="Proteomes" id="UP000070319"/>
    </source>
</evidence>
<dbReference type="PROSITE" id="PS51186">
    <property type="entry name" value="GNAT"/>
    <property type="match status" value="1"/>
</dbReference>
<evidence type="ECO:0000313" key="2">
    <source>
        <dbReference type="EMBL" id="KXT41262.1"/>
    </source>
</evidence>
<dbReference type="Proteomes" id="UP000070319">
    <property type="component" value="Unassembled WGS sequence"/>
</dbReference>
<dbReference type="AlphaFoldDB" id="A0A139KQ07"/>
<protein>
    <submittedName>
        <fullName evidence="2">Acetyltransferase, GNAT family</fullName>
    </submittedName>
</protein>
<name>A0A139KQ07_9BACE</name>
<dbReference type="InterPro" id="IPR051531">
    <property type="entry name" value="N-acetyltransferase"/>
</dbReference>
<dbReference type="PANTHER" id="PTHR43792:SF1">
    <property type="entry name" value="N-ACETYLTRANSFERASE DOMAIN-CONTAINING PROTEIN"/>
    <property type="match status" value="1"/>
</dbReference>
<dbReference type="EMBL" id="LTDF01000172">
    <property type="protein sequence ID" value="KXT41262.1"/>
    <property type="molecule type" value="Genomic_DNA"/>
</dbReference>
<dbReference type="PANTHER" id="PTHR43792">
    <property type="entry name" value="GNAT FAMILY, PUTATIVE (AFU_ORTHOLOGUE AFUA_3G00765)-RELATED-RELATED"/>
    <property type="match status" value="1"/>
</dbReference>
<dbReference type="PATRIC" id="fig|329854.7.peg.5039"/>